<dbReference type="SUPFAM" id="SSF81296">
    <property type="entry name" value="E set domains"/>
    <property type="match status" value="2"/>
</dbReference>
<dbReference type="InterPro" id="IPR011021">
    <property type="entry name" value="Arrestin-like_N"/>
</dbReference>
<proteinExistence type="inferred from homology"/>
<dbReference type="InterPro" id="IPR014752">
    <property type="entry name" value="Arrestin-like_C"/>
</dbReference>
<dbReference type="AlphaFoldDB" id="A0A4Z2J8L1"/>
<dbReference type="InterPro" id="IPR014756">
    <property type="entry name" value="Ig_E-set"/>
</dbReference>
<dbReference type="PANTHER" id="PTHR11188">
    <property type="entry name" value="ARRESTIN DOMAIN CONTAINING PROTEIN"/>
    <property type="match status" value="1"/>
</dbReference>
<dbReference type="InterPro" id="IPR050357">
    <property type="entry name" value="Arrestin_domain-protein"/>
</dbReference>
<dbReference type="PANTHER" id="PTHR11188:SF135">
    <property type="entry name" value="ARRESTIN DOMAIN CONTAINING 3-LIKE-RELATED"/>
    <property type="match status" value="1"/>
</dbReference>
<reference evidence="3 4" key="1">
    <citation type="submission" date="2019-03" db="EMBL/GenBank/DDBJ databases">
        <title>First draft genome of Liparis tanakae, snailfish: a comprehensive survey of snailfish specific genes.</title>
        <authorList>
            <person name="Kim W."/>
            <person name="Song I."/>
            <person name="Jeong J.-H."/>
            <person name="Kim D."/>
            <person name="Kim S."/>
            <person name="Ryu S."/>
            <person name="Song J.Y."/>
            <person name="Lee S.K."/>
        </authorList>
    </citation>
    <scope>NUCLEOTIDE SEQUENCE [LARGE SCALE GENOMIC DNA]</scope>
    <source>
        <tissue evidence="3">Muscle</tissue>
    </source>
</reference>
<evidence type="ECO:0000313" key="3">
    <source>
        <dbReference type="EMBL" id="TNN86003.1"/>
    </source>
</evidence>
<comment type="similarity">
    <text evidence="1">Belongs to the arrestin family.</text>
</comment>
<dbReference type="Pfam" id="PF00339">
    <property type="entry name" value="Arrestin_N"/>
    <property type="match status" value="1"/>
</dbReference>
<dbReference type="EMBL" id="SRLO01000018">
    <property type="protein sequence ID" value="TNN86003.1"/>
    <property type="molecule type" value="Genomic_DNA"/>
</dbReference>
<dbReference type="OrthoDB" id="2333384at2759"/>
<dbReference type="GO" id="GO:0005737">
    <property type="term" value="C:cytoplasm"/>
    <property type="evidence" value="ECO:0007669"/>
    <property type="project" value="TreeGrafter"/>
</dbReference>
<accession>A0A4Z2J8L1</accession>
<gene>
    <name evidence="3" type="primary">ARRDC3_1</name>
    <name evidence="3" type="ORF">EYF80_003847</name>
</gene>
<comment type="caution">
    <text evidence="3">The sequence shown here is derived from an EMBL/GenBank/DDBJ whole genome shotgun (WGS) entry which is preliminary data.</text>
</comment>
<dbReference type="GO" id="GO:0007399">
    <property type="term" value="P:nervous system development"/>
    <property type="evidence" value="ECO:0007669"/>
    <property type="project" value="UniProtKB-ARBA"/>
</dbReference>
<name>A0A4Z2J8L1_9TELE</name>
<dbReference type="Proteomes" id="UP000314294">
    <property type="component" value="Unassembled WGS sequence"/>
</dbReference>
<dbReference type="GO" id="GO:0015031">
    <property type="term" value="P:protein transport"/>
    <property type="evidence" value="ECO:0007669"/>
    <property type="project" value="TreeGrafter"/>
</dbReference>
<feature type="domain" description="Arrestin-like N-terminal" evidence="2">
    <location>
        <begin position="16"/>
        <end position="144"/>
    </location>
</feature>
<evidence type="ECO:0000256" key="1">
    <source>
        <dbReference type="ARBA" id="ARBA00005298"/>
    </source>
</evidence>
<evidence type="ECO:0000313" key="4">
    <source>
        <dbReference type="Proteomes" id="UP000314294"/>
    </source>
</evidence>
<dbReference type="GO" id="GO:0005886">
    <property type="term" value="C:plasma membrane"/>
    <property type="evidence" value="ECO:0007669"/>
    <property type="project" value="TreeGrafter"/>
</dbReference>
<protein>
    <submittedName>
        <fullName evidence="3">Arrestin domain-containing protein 3</fullName>
    </submittedName>
</protein>
<evidence type="ECO:0000259" key="2">
    <source>
        <dbReference type="Pfam" id="PF00339"/>
    </source>
</evidence>
<organism evidence="3 4">
    <name type="scientific">Liparis tanakae</name>
    <name type="common">Tanaka's snailfish</name>
    <dbReference type="NCBI Taxonomy" id="230148"/>
    <lineage>
        <taxon>Eukaryota</taxon>
        <taxon>Metazoa</taxon>
        <taxon>Chordata</taxon>
        <taxon>Craniata</taxon>
        <taxon>Vertebrata</taxon>
        <taxon>Euteleostomi</taxon>
        <taxon>Actinopterygii</taxon>
        <taxon>Neopterygii</taxon>
        <taxon>Teleostei</taxon>
        <taxon>Neoteleostei</taxon>
        <taxon>Acanthomorphata</taxon>
        <taxon>Eupercaria</taxon>
        <taxon>Perciformes</taxon>
        <taxon>Cottioidei</taxon>
        <taxon>Cottales</taxon>
        <taxon>Liparidae</taxon>
        <taxon>Liparis</taxon>
    </lineage>
</organism>
<dbReference type="Gene3D" id="2.60.40.640">
    <property type="match status" value="2"/>
</dbReference>
<keyword evidence="4" id="KW-1185">Reference proteome</keyword>
<sequence length="250" mass="27531">MPSVVKSLKVTYKPVNEDNTFTSGDCVSGEVSLELAKECSIDALSVKLKGKAEVLWSERHGQTTVVYHSKDKYFSLKQFFIHDKDTKDNRVVAAGYHVYPFSFQVPYQNLPSSFKGSAGKIVYLLEAKLSRSMRIPTKDSTKINFVSKETGTIDPELMKPQHESKDKKMKVFNSGTVAMDVNLEKTGFFQGEGLKVMACIQNNSSRPIKLKLGSSPPPALGTRNGLKLSAASGGDGVDGLDWSLWADQLQ</sequence>